<reference evidence="1" key="1">
    <citation type="submission" date="2012-09" db="EMBL/GenBank/DDBJ databases">
        <authorList>
            <person name="Martin A.A."/>
        </authorList>
    </citation>
    <scope>NUCLEOTIDE SEQUENCE</scope>
</reference>
<dbReference type="WBParaSite" id="ACAC_0000820001-mRNA-1">
    <property type="protein sequence ID" value="ACAC_0000820001-mRNA-1"/>
    <property type="gene ID" value="ACAC_0000820001"/>
</dbReference>
<keyword evidence="1" id="KW-1185">Reference proteome</keyword>
<accession>A0A0K0DCC5</accession>
<name>A0A0K0DCC5_ANGCA</name>
<dbReference type="AlphaFoldDB" id="A0A0K0DCC5"/>
<evidence type="ECO:0000313" key="1">
    <source>
        <dbReference type="Proteomes" id="UP000035642"/>
    </source>
</evidence>
<sequence length="96" mass="11367">MSEEPEELRCADDEANGSDRLAPLVFRILGVDRYTLHGLFMPLYSISILYCRPLNEARHLAVIDMKWEILWRNLFSDPDIRQTLLIYCVYFMVRNN</sequence>
<dbReference type="Proteomes" id="UP000035642">
    <property type="component" value="Unassembled WGS sequence"/>
</dbReference>
<reference evidence="2" key="2">
    <citation type="submission" date="2017-02" db="UniProtKB">
        <authorList>
            <consortium name="WormBaseParasite"/>
        </authorList>
    </citation>
    <scope>IDENTIFICATION</scope>
</reference>
<proteinExistence type="predicted"/>
<protein>
    <submittedName>
        <fullName evidence="2">Rab-GAP TBC domain-containing protein</fullName>
    </submittedName>
</protein>
<evidence type="ECO:0000313" key="2">
    <source>
        <dbReference type="WBParaSite" id="ACAC_0000820001-mRNA-1"/>
    </source>
</evidence>
<organism evidence="1 2">
    <name type="scientific">Angiostrongylus cantonensis</name>
    <name type="common">Rat lungworm</name>
    <dbReference type="NCBI Taxonomy" id="6313"/>
    <lineage>
        <taxon>Eukaryota</taxon>
        <taxon>Metazoa</taxon>
        <taxon>Ecdysozoa</taxon>
        <taxon>Nematoda</taxon>
        <taxon>Chromadorea</taxon>
        <taxon>Rhabditida</taxon>
        <taxon>Rhabditina</taxon>
        <taxon>Rhabditomorpha</taxon>
        <taxon>Strongyloidea</taxon>
        <taxon>Metastrongylidae</taxon>
        <taxon>Angiostrongylus</taxon>
    </lineage>
</organism>